<organism evidence="3 4">
    <name type="scientific">Cyclospora cayetanensis</name>
    <dbReference type="NCBI Taxonomy" id="88456"/>
    <lineage>
        <taxon>Eukaryota</taxon>
        <taxon>Sar</taxon>
        <taxon>Alveolata</taxon>
        <taxon>Apicomplexa</taxon>
        <taxon>Conoidasida</taxon>
        <taxon>Coccidia</taxon>
        <taxon>Eucoccidiorida</taxon>
        <taxon>Eimeriorina</taxon>
        <taxon>Eimeriidae</taxon>
        <taxon>Cyclospora</taxon>
    </lineage>
</organism>
<accession>A0A1D3CV24</accession>
<reference evidence="3 4" key="1">
    <citation type="journal article" date="2016" name="BMC Genomics">
        <title>Comparative genomics reveals Cyclospora cayetanensis possesses coccidia-like metabolism and invasion components but unique surface antigens.</title>
        <authorList>
            <person name="Liu S."/>
            <person name="Wang L."/>
            <person name="Zheng H."/>
            <person name="Xu Z."/>
            <person name="Roellig D.M."/>
            <person name="Li N."/>
            <person name="Frace M.A."/>
            <person name="Tang K."/>
            <person name="Arrowood M.J."/>
            <person name="Moss D.M."/>
            <person name="Zhang L."/>
            <person name="Feng Y."/>
            <person name="Xiao L."/>
        </authorList>
    </citation>
    <scope>NUCLEOTIDE SEQUENCE [LARGE SCALE GENOMIC DNA]</scope>
    <source>
        <strain evidence="3 4">CHN_HEN01</strain>
    </source>
</reference>
<dbReference type="AlphaFoldDB" id="A0A1D3CV24"/>
<keyword evidence="4" id="KW-1185">Reference proteome</keyword>
<name>A0A1D3CV24_9EIME</name>
<evidence type="ECO:0000256" key="2">
    <source>
        <dbReference type="SAM" id="Phobius"/>
    </source>
</evidence>
<evidence type="ECO:0008006" key="5">
    <source>
        <dbReference type="Google" id="ProtNLM"/>
    </source>
</evidence>
<evidence type="ECO:0000313" key="3">
    <source>
        <dbReference type="EMBL" id="OEH75054.1"/>
    </source>
</evidence>
<proteinExistence type="predicted"/>
<feature type="region of interest" description="Disordered" evidence="1">
    <location>
        <begin position="396"/>
        <end position="415"/>
    </location>
</feature>
<dbReference type="VEuPathDB" id="ToxoDB:cyc_00777"/>
<comment type="caution">
    <text evidence="3">The sequence shown here is derived from an EMBL/GenBank/DDBJ whole genome shotgun (WGS) entry which is preliminary data.</text>
</comment>
<dbReference type="InParanoid" id="A0A1D3CV24"/>
<evidence type="ECO:0000313" key="4">
    <source>
        <dbReference type="Proteomes" id="UP000095192"/>
    </source>
</evidence>
<keyword evidence="2" id="KW-0472">Membrane</keyword>
<protein>
    <recommendedName>
        <fullName evidence="5">Transmembrane protein</fullName>
    </recommendedName>
</protein>
<dbReference type="EMBL" id="JROU02001840">
    <property type="protein sequence ID" value="OEH75054.1"/>
    <property type="molecule type" value="Genomic_DNA"/>
</dbReference>
<dbReference type="Proteomes" id="UP000095192">
    <property type="component" value="Unassembled WGS sequence"/>
</dbReference>
<evidence type="ECO:0000256" key="1">
    <source>
        <dbReference type="SAM" id="MobiDB-lite"/>
    </source>
</evidence>
<gene>
    <name evidence="3" type="ORF">cyc_00777</name>
</gene>
<sequence>MPQPELPISDNKRNRSPCRCRAFSHTTAVFSVFALAISVVRLRLHCIRAALPAICAAGTLLELQLQRWKTKPLATPGRSQLVALAGAWGLAAFCDCTVASDYWLAPTILSQAPEALFFVLACASFIVSVAAAILCSLFSCTHAPPCWEPAAVSEDGDERAPLVVSNSADVRNPLAASTPLKPDTPPLGIGFSCPHKQTFPATASAVKIHHQHSQHAACFRCFAEACGVGFGGLPTVASCSGRYPTDLLGACSGIAVSDLFDELPHSDPLEDKCDIDSDKRGSRWSGKGCCKDSAFLPVQNRDGGVLAGLAALEVGRAALLSKEQQQLPQQNTIPVVGAQAFSRACHRPYAASAAEISEEAFTFQYLRADDQENKEGSPLSTSSSVSTTASLDFVPLGWEDDRDRDEGNWWPPRSISSSPLLPECTDKKNDAEIERVSSSTSDIWEGQRGNCLLPPQTIQSTASPNPSPCCPPPRWPVVPEGRWKPYFLRLGFHSPSGCKRDSKGRITKRVGDLSWLQKCDKDATKLFLRLQFLSLPRTTM</sequence>
<keyword evidence="2" id="KW-0812">Transmembrane</keyword>
<feature type="transmembrane region" description="Helical" evidence="2">
    <location>
        <begin position="22"/>
        <end position="40"/>
    </location>
</feature>
<keyword evidence="2" id="KW-1133">Transmembrane helix</keyword>